<keyword evidence="3 7" id="KW-0489">Methyltransferase</keyword>
<sequence length="281" mass="30569">MQPTPHCNEGCEESREESRAEGVLFLVSLGPGAHDQMTLAAREAVRRAQVIIGYRGYIEQIRPQLQPWQTVVASPIGQELARAEEAVNRAAAGARVALVSSGDVGIYAMAGPVYDVLRARDWQGDGPRVEVLPGVSAIQAAAARLGAPLSHDFCTISLSDLLTPWPVIQRRIQAAAWGDFVIGFYNPRSRGRDWQLRWAVDCLRQYRSPHTPVAIARQVTRPDEAIQVTTLGQVDVAQVDMFTLVLVGNSQSYLLAGHLATPRGYRDLTAVGNLPGDPGSR</sequence>
<dbReference type="AlphaFoldDB" id="A0A540VFF2"/>
<evidence type="ECO:0000256" key="2">
    <source>
        <dbReference type="ARBA" id="ARBA00022573"/>
    </source>
</evidence>
<dbReference type="InterPro" id="IPR006363">
    <property type="entry name" value="Cbl_synth_CobJ/CibH_dom"/>
</dbReference>
<accession>A0A540VFF2</accession>
<dbReference type="InterPro" id="IPR014776">
    <property type="entry name" value="4pyrrole_Mease_sub2"/>
</dbReference>
<dbReference type="InterPro" id="IPR035996">
    <property type="entry name" value="4pyrrol_Methylase_sf"/>
</dbReference>
<keyword evidence="5" id="KW-0949">S-adenosyl-L-methionine</keyword>
<reference evidence="7 8" key="1">
    <citation type="submission" date="2019-06" db="EMBL/GenBank/DDBJ databases">
        <title>Genome sequence of Litorilinea aerophila BAA-2444.</title>
        <authorList>
            <person name="Maclea K.S."/>
            <person name="Maurais E.G."/>
            <person name="Iannazzi L.C."/>
        </authorList>
    </citation>
    <scope>NUCLEOTIDE SEQUENCE [LARGE SCALE GENOMIC DNA]</scope>
    <source>
        <strain evidence="7 8">ATCC BAA-2444</strain>
    </source>
</reference>
<dbReference type="GO" id="GO:0030789">
    <property type="term" value="F:precorrin-3B C17-methyltransferase activity"/>
    <property type="evidence" value="ECO:0007669"/>
    <property type="project" value="UniProtKB-EC"/>
</dbReference>
<evidence type="ECO:0000256" key="1">
    <source>
        <dbReference type="ARBA" id="ARBA00004953"/>
    </source>
</evidence>
<evidence type="ECO:0000313" key="7">
    <source>
        <dbReference type="EMBL" id="TQE95457.1"/>
    </source>
</evidence>
<dbReference type="RefSeq" id="WP_141610276.1">
    <property type="nucleotide sequence ID" value="NZ_VIGC02000013.1"/>
</dbReference>
<gene>
    <name evidence="7" type="primary">cobJ</name>
    <name evidence="7" type="ORF">FKZ61_11465</name>
</gene>
<dbReference type="GO" id="GO:0032259">
    <property type="term" value="P:methylation"/>
    <property type="evidence" value="ECO:0007669"/>
    <property type="project" value="UniProtKB-KW"/>
</dbReference>
<comment type="caution">
    <text evidence="7">The sequence shown here is derived from an EMBL/GenBank/DDBJ whole genome shotgun (WGS) entry which is preliminary data.</text>
</comment>
<dbReference type="Proteomes" id="UP000317371">
    <property type="component" value="Unassembled WGS sequence"/>
</dbReference>
<dbReference type="Gene3D" id="3.40.1010.10">
    <property type="entry name" value="Cobalt-precorrin-4 Transmethylase, Domain 1"/>
    <property type="match status" value="1"/>
</dbReference>
<protein>
    <submittedName>
        <fullName evidence="7">Precorrin-3B C(17)-methyltransferase</fullName>
        <ecNumber evidence="7">2.1.1.131</ecNumber>
    </submittedName>
</protein>
<dbReference type="CDD" id="cd11646">
    <property type="entry name" value="Precorrin_3B_C17_MT"/>
    <property type="match status" value="1"/>
</dbReference>
<dbReference type="PANTHER" id="PTHR47036:SF1">
    <property type="entry name" value="COBALT-FACTOR III C(17)-METHYLTRANSFERASE-RELATED"/>
    <property type="match status" value="1"/>
</dbReference>
<dbReference type="PANTHER" id="PTHR47036">
    <property type="entry name" value="COBALT-FACTOR III C(17)-METHYLTRANSFERASE-RELATED"/>
    <property type="match status" value="1"/>
</dbReference>
<dbReference type="InterPro" id="IPR051810">
    <property type="entry name" value="Precorrin_MeTrfase"/>
</dbReference>
<dbReference type="InParanoid" id="A0A540VFF2"/>
<evidence type="ECO:0000313" key="8">
    <source>
        <dbReference type="Proteomes" id="UP000317371"/>
    </source>
</evidence>
<dbReference type="NCBIfam" id="TIGR01466">
    <property type="entry name" value="cobJ_cbiH"/>
    <property type="match status" value="1"/>
</dbReference>
<evidence type="ECO:0000256" key="5">
    <source>
        <dbReference type="ARBA" id="ARBA00022691"/>
    </source>
</evidence>
<dbReference type="OrthoDB" id="9781023at2"/>
<proteinExistence type="predicted"/>
<feature type="domain" description="Tetrapyrrole methylase" evidence="6">
    <location>
        <begin position="24"/>
        <end position="234"/>
    </location>
</feature>
<keyword evidence="2" id="KW-0169">Cobalamin biosynthesis</keyword>
<dbReference type="Gene3D" id="3.30.950.10">
    <property type="entry name" value="Methyltransferase, Cobalt-precorrin-4 Transmethylase, Domain 2"/>
    <property type="match status" value="1"/>
</dbReference>
<organism evidence="7 8">
    <name type="scientific">Litorilinea aerophila</name>
    <dbReference type="NCBI Taxonomy" id="1204385"/>
    <lineage>
        <taxon>Bacteria</taxon>
        <taxon>Bacillati</taxon>
        <taxon>Chloroflexota</taxon>
        <taxon>Caldilineae</taxon>
        <taxon>Caldilineales</taxon>
        <taxon>Caldilineaceae</taxon>
        <taxon>Litorilinea</taxon>
    </lineage>
</organism>
<dbReference type="EMBL" id="VIGC01000013">
    <property type="protein sequence ID" value="TQE95457.1"/>
    <property type="molecule type" value="Genomic_DNA"/>
</dbReference>
<dbReference type="UniPathway" id="UPA00148"/>
<name>A0A540VFF2_9CHLR</name>
<dbReference type="EC" id="2.1.1.131" evidence="7"/>
<dbReference type="InterPro" id="IPR014777">
    <property type="entry name" value="4pyrrole_Mease_sub1"/>
</dbReference>
<keyword evidence="8" id="KW-1185">Reference proteome</keyword>
<keyword evidence="4 7" id="KW-0808">Transferase</keyword>
<evidence type="ECO:0000259" key="6">
    <source>
        <dbReference type="Pfam" id="PF00590"/>
    </source>
</evidence>
<evidence type="ECO:0000256" key="3">
    <source>
        <dbReference type="ARBA" id="ARBA00022603"/>
    </source>
</evidence>
<dbReference type="Pfam" id="PF00590">
    <property type="entry name" value="TP_methylase"/>
    <property type="match status" value="1"/>
</dbReference>
<dbReference type="InterPro" id="IPR000878">
    <property type="entry name" value="4pyrrol_Mease"/>
</dbReference>
<dbReference type="SUPFAM" id="SSF53790">
    <property type="entry name" value="Tetrapyrrole methylase"/>
    <property type="match status" value="1"/>
</dbReference>
<evidence type="ECO:0000256" key="4">
    <source>
        <dbReference type="ARBA" id="ARBA00022679"/>
    </source>
</evidence>
<dbReference type="GO" id="GO:0009236">
    <property type="term" value="P:cobalamin biosynthetic process"/>
    <property type="evidence" value="ECO:0007669"/>
    <property type="project" value="UniProtKB-UniPathway"/>
</dbReference>
<comment type="pathway">
    <text evidence="1">Cofactor biosynthesis; adenosylcobalamin biosynthesis.</text>
</comment>